<dbReference type="Gene3D" id="3.40.50.300">
    <property type="entry name" value="P-loop containing nucleotide triphosphate hydrolases"/>
    <property type="match status" value="1"/>
</dbReference>
<reference evidence="5" key="2">
    <citation type="submission" date="2020-09" db="EMBL/GenBank/DDBJ databases">
        <authorList>
            <person name="Sun Q."/>
            <person name="Zhou Y."/>
        </authorList>
    </citation>
    <scope>NUCLEOTIDE SEQUENCE</scope>
    <source>
        <strain evidence="5">CGMCC 1.14988</strain>
    </source>
</reference>
<evidence type="ECO:0000313" key="6">
    <source>
        <dbReference type="Proteomes" id="UP000650511"/>
    </source>
</evidence>
<protein>
    <submittedName>
        <fullName evidence="5">Putative primosomal protein N</fullName>
    </submittedName>
</protein>
<dbReference type="InterPro" id="IPR042115">
    <property type="entry name" value="PriA_3primeBD_sf"/>
</dbReference>
<dbReference type="Gene3D" id="3.40.1440.60">
    <property type="entry name" value="PriA, 3(prime) DNA-binding domain"/>
    <property type="match status" value="1"/>
</dbReference>
<reference evidence="5" key="1">
    <citation type="journal article" date="2014" name="Int. J. Syst. Evol. Microbiol.">
        <title>Complete genome sequence of Corynebacterium casei LMG S-19264T (=DSM 44701T), isolated from a smear-ripened cheese.</title>
        <authorList>
            <consortium name="US DOE Joint Genome Institute (JGI-PGF)"/>
            <person name="Walter F."/>
            <person name="Albersmeier A."/>
            <person name="Kalinowski J."/>
            <person name="Ruckert C."/>
        </authorList>
    </citation>
    <scope>NUCLEOTIDE SEQUENCE</scope>
    <source>
        <strain evidence="5">CGMCC 1.14988</strain>
    </source>
</reference>
<dbReference type="GO" id="GO:0003677">
    <property type="term" value="F:DNA binding"/>
    <property type="evidence" value="ECO:0007669"/>
    <property type="project" value="UniProtKB-KW"/>
</dbReference>
<dbReference type="AlphaFoldDB" id="A0A8J3EUL6"/>
<dbReference type="GO" id="GO:0043138">
    <property type="term" value="F:3'-5' DNA helicase activity"/>
    <property type="evidence" value="ECO:0007669"/>
    <property type="project" value="TreeGrafter"/>
</dbReference>
<dbReference type="InterPro" id="IPR027417">
    <property type="entry name" value="P-loop_NTPase"/>
</dbReference>
<gene>
    <name evidence="5" type="primary">priA</name>
    <name evidence="5" type="ORF">GCM10011354_24150</name>
</gene>
<keyword evidence="3" id="KW-0238">DNA-binding</keyword>
<sequence>MTDARAGTPTRAATSDPAPRVARVVVEVEPFHLDRPFDYLLPDGVEVRVGQRVQVAFAGRSVRGLVVATGTDSEVPTSRLRPVKRLLGEHVWVRPDELDVLRWAADRFGAPLADVVRHALPGRTVDVERRAAAAGWYPPGTARRARSDPPPPADVLQEAWAAYGDTGAQLRTAVADGAGSFLWRPLPGEDVAARVAELAQLCLASDRDVLVLVPDPGSPVADAVVAAAGDLAVDLRGGPSARVVYRRWLEARCGVARVVVGERGAAFVPLDRLGLAIVLDEANPAYKERRSPRHHARDVVLERARRAGAVGLAVGTVPSAVAWRLLRERRVAPVTPGREAERRARPRVVVDTGEGEPRARLTRTAWRALRDAVRAGNYGVVLASRRGEGRALVCARCGERLACPVCASSLALHGRAVHCDGCGWSAPRVPPCPACRETGVVPLAAGAGRLGAELARAFDVPVAVLEGYGQPAPPPPAVLVTTRGSVLDRPPGPVGAVVLPDLDGSLRRPTLDAAEDTLRLAMSVASWTVHAGSRPSPGVVVAQTREPEHPAIAALAAWDPGGFWKAEVATRSVLRFPPLTSVLRLDTALDPTPLLAPLREALPERDDLLGPVPADGRWHLLLKVDDRAATLAALAPLRVAWSSAGLDVRLDVDPVDAW</sequence>
<feature type="domain" description="Primosomal protein N' 3' DNA-binding" evidence="4">
    <location>
        <begin position="23"/>
        <end position="121"/>
    </location>
</feature>
<evidence type="ECO:0000256" key="2">
    <source>
        <dbReference type="ARBA" id="ARBA00022840"/>
    </source>
</evidence>
<evidence type="ECO:0000256" key="3">
    <source>
        <dbReference type="ARBA" id="ARBA00023125"/>
    </source>
</evidence>
<dbReference type="SUPFAM" id="SSF161187">
    <property type="entry name" value="YfgJ-like"/>
    <property type="match status" value="1"/>
</dbReference>
<dbReference type="PANTHER" id="PTHR30580:SF0">
    <property type="entry name" value="PRIMOSOMAL PROTEIN N"/>
    <property type="match status" value="1"/>
</dbReference>
<proteinExistence type="predicted"/>
<evidence type="ECO:0000313" key="5">
    <source>
        <dbReference type="EMBL" id="GGI07451.1"/>
    </source>
</evidence>
<comment type="caution">
    <text evidence="5">The sequence shown here is derived from an EMBL/GenBank/DDBJ whole genome shotgun (WGS) entry which is preliminary data.</text>
</comment>
<dbReference type="GO" id="GO:0006270">
    <property type="term" value="P:DNA replication initiation"/>
    <property type="evidence" value="ECO:0007669"/>
    <property type="project" value="TreeGrafter"/>
</dbReference>
<dbReference type="InterPro" id="IPR041222">
    <property type="entry name" value="PriA_3primeBD"/>
</dbReference>
<dbReference type="GO" id="GO:0006310">
    <property type="term" value="P:DNA recombination"/>
    <property type="evidence" value="ECO:0007669"/>
    <property type="project" value="TreeGrafter"/>
</dbReference>
<dbReference type="GO" id="GO:0006302">
    <property type="term" value="P:double-strand break repair"/>
    <property type="evidence" value="ECO:0007669"/>
    <property type="project" value="TreeGrafter"/>
</dbReference>
<evidence type="ECO:0000259" key="4">
    <source>
        <dbReference type="Pfam" id="PF17764"/>
    </source>
</evidence>
<dbReference type="GO" id="GO:0005524">
    <property type="term" value="F:ATP binding"/>
    <property type="evidence" value="ECO:0007669"/>
    <property type="project" value="UniProtKB-KW"/>
</dbReference>
<keyword evidence="2" id="KW-0067">ATP-binding</keyword>
<dbReference type="EMBL" id="BMHA01000008">
    <property type="protein sequence ID" value="GGI07451.1"/>
    <property type="molecule type" value="Genomic_DNA"/>
</dbReference>
<keyword evidence="1" id="KW-0547">Nucleotide-binding</keyword>
<evidence type="ECO:0000256" key="1">
    <source>
        <dbReference type="ARBA" id="ARBA00022741"/>
    </source>
</evidence>
<dbReference type="Pfam" id="PF17764">
    <property type="entry name" value="PriA_3primeBD"/>
    <property type="match status" value="1"/>
</dbReference>
<dbReference type="Proteomes" id="UP000650511">
    <property type="component" value="Unassembled WGS sequence"/>
</dbReference>
<dbReference type="PANTHER" id="PTHR30580">
    <property type="entry name" value="PRIMOSOMAL PROTEIN N"/>
    <property type="match status" value="1"/>
</dbReference>
<organism evidence="5 6">
    <name type="scientific">Egicoccus halophilus</name>
    <dbReference type="NCBI Taxonomy" id="1670830"/>
    <lineage>
        <taxon>Bacteria</taxon>
        <taxon>Bacillati</taxon>
        <taxon>Actinomycetota</taxon>
        <taxon>Nitriliruptoria</taxon>
        <taxon>Egicoccales</taxon>
        <taxon>Egicoccaceae</taxon>
        <taxon>Egicoccus</taxon>
    </lineage>
</organism>
<accession>A0A8J3EUL6</accession>
<name>A0A8J3EUL6_9ACTN</name>
<keyword evidence="6" id="KW-1185">Reference proteome</keyword>
<dbReference type="RefSeq" id="WP_130649881.1">
    <property type="nucleotide sequence ID" value="NZ_BMHA01000008.1"/>
</dbReference>
<dbReference type="OrthoDB" id="3177118at2"/>